<gene>
    <name evidence="2" type="ORF">DFH07DRAFT_889539</name>
</gene>
<evidence type="ECO:0000313" key="3">
    <source>
        <dbReference type="Proteomes" id="UP001215280"/>
    </source>
</evidence>
<keyword evidence="1" id="KW-1133">Transmembrane helix</keyword>
<dbReference type="Proteomes" id="UP001215280">
    <property type="component" value="Unassembled WGS sequence"/>
</dbReference>
<feature type="transmembrane region" description="Helical" evidence="1">
    <location>
        <begin position="372"/>
        <end position="391"/>
    </location>
</feature>
<protein>
    <submittedName>
        <fullName evidence="2">Uncharacterized protein</fullName>
    </submittedName>
</protein>
<organism evidence="2 3">
    <name type="scientific">Mycena maculata</name>
    <dbReference type="NCBI Taxonomy" id="230809"/>
    <lineage>
        <taxon>Eukaryota</taxon>
        <taxon>Fungi</taxon>
        <taxon>Dikarya</taxon>
        <taxon>Basidiomycota</taxon>
        <taxon>Agaricomycotina</taxon>
        <taxon>Agaricomycetes</taxon>
        <taxon>Agaricomycetidae</taxon>
        <taxon>Agaricales</taxon>
        <taxon>Marasmiineae</taxon>
        <taxon>Mycenaceae</taxon>
        <taxon>Mycena</taxon>
    </lineage>
</organism>
<feature type="transmembrane region" description="Helical" evidence="1">
    <location>
        <begin position="274"/>
        <end position="292"/>
    </location>
</feature>
<dbReference type="AlphaFoldDB" id="A0AAD7IN50"/>
<feature type="transmembrane region" description="Helical" evidence="1">
    <location>
        <begin position="249"/>
        <end position="268"/>
    </location>
</feature>
<feature type="transmembrane region" description="Helical" evidence="1">
    <location>
        <begin position="465"/>
        <end position="485"/>
    </location>
</feature>
<feature type="transmembrane region" description="Helical" evidence="1">
    <location>
        <begin position="433"/>
        <end position="453"/>
    </location>
</feature>
<name>A0AAD7IN50_9AGAR</name>
<keyword evidence="1" id="KW-0812">Transmembrane</keyword>
<feature type="transmembrane region" description="Helical" evidence="1">
    <location>
        <begin position="313"/>
        <end position="332"/>
    </location>
</feature>
<dbReference type="EMBL" id="JARJLG010000096">
    <property type="protein sequence ID" value="KAJ7746933.1"/>
    <property type="molecule type" value="Genomic_DNA"/>
</dbReference>
<evidence type="ECO:0000313" key="2">
    <source>
        <dbReference type="EMBL" id="KAJ7746933.1"/>
    </source>
</evidence>
<evidence type="ECO:0000256" key="1">
    <source>
        <dbReference type="SAM" id="Phobius"/>
    </source>
</evidence>
<accession>A0AAD7IN50</accession>
<reference evidence="2" key="1">
    <citation type="submission" date="2023-03" db="EMBL/GenBank/DDBJ databases">
        <title>Massive genome expansion in bonnet fungi (Mycena s.s.) driven by repeated elements and novel gene families across ecological guilds.</title>
        <authorList>
            <consortium name="Lawrence Berkeley National Laboratory"/>
            <person name="Harder C.B."/>
            <person name="Miyauchi S."/>
            <person name="Viragh M."/>
            <person name="Kuo A."/>
            <person name="Thoen E."/>
            <person name="Andreopoulos B."/>
            <person name="Lu D."/>
            <person name="Skrede I."/>
            <person name="Drula E."/>
            <person name="Henrissat B."/>
            <person name="Morin E."/>
            <person name="Kohler A."/>
            <person name="Barry K."/>
            <person name="LaButti K."/>
            <person name="Morin E."/>
            <person name="Salamov A."/>
            <person name="Lipzen A."/>
            <person name="Mereny Z."/>
            <person name="Hegedus B."/>
            <person name="Baldrian P."/>
            <person name="Stursova M."/>
            <person name="Weitz H."/>
            <person name="Taylor A."/>
            <person name="Grigoriev I.V."/>
            <person name="Nagy L.G."/>
            <person name="Martin F."/>
            <person name="Kauserud H."/>
        </authorList>
    </citation>
    <scope>NUCLEOTIDE SEQUENCE</scope>
    <source>
        <strain evidence="2">CBHHK188m</strain>
    </source>
</reference>
<sequence length="487" mass="54163">MPASETSPLLSREPRSPFPSIDNALLRLGGRVDRVSIEDICLRDVGDICKETAFRLVVLLELRARKLRQRPPSDRDVWSHSAQLAPNEVEKSLLDEQVIKTWELFLDEYRTTAEIEQVLWASFAVDDTAARLVRVVDLLNDDHPSPLICHQVVILSLADLWHHAPSRALSARTNSTSGVGLRYDAICTPRVLHAVDLAAHLTYFSLLVSYVLHPPSQPTISGKGLDFIGPREILLMVFSASILIRPRTLFNIPFAVTLLLFLFSLPAVPFAGSLSFYVLLFCFAFHAFEFHYPHAPSPLFLFKVQHTLPFAGFLAHGFSHIVFPIVLFFIPIGFLATFWLSMALADTFFAPPSLITLTSFAPTPIETRTTVLMMFFGVCFAVFCSLFIFVVQGNGLYANVSGWDVYSPRVGRDARVAFVRTVVAYSSPYTFPAPFSILQAVLIGVPSFALGSLGFRPPFAQAEKLLWRMTVGPVGLVFGLAMFLLPN</sequence>
<keyword evidence="1" id="KW-0472">Membrane</keyword>
<comment type="caution">
    <text evidence="2">The sequence shown here is derived from an EMBL/GenBank/DDBJ whole genome shotgun (WGS) entry which is preliminary data.</text>
</comment>
<proteinExistence type="predicted"/>
<keyword evidence="3" id="KW-1185">Reference proteome</keyword>